<dbReference type="RefSeq" id="WP_158103140.1">
    <property type="nucleotide sequence ID" value="NZ_BAAAOQ010000046.1"/>
</dbReference>
<dbReference type="EMBL" id="BAAAOQ010000046">
    <property type="protein sequence ID" value="GAA1500296.1"/>
    <property type="molecule type" value="Genomic_DNA"/>
</dbReference>
<keyword evidence="2" id="KW-1185">Reference proteome</keyword>
<protein>
    <submittedName>
        <fullName evidence="1">Uncharacterized protein</fullName>
    </submittedName>
</protein>
<accession>A0ABN1ZK16</accession>
<proteinExistence type="predicted"/>
<organism evidence="1 2">
    <name type="scientific">Streptomyces bangladeshensis</name>
    <dbReference type="NCBI Taxonomy" id="295352"/>
    <lineage>
        <taxon>Bacteria</taxon>
        <taxon>Bacillati</taxon>
        <taxon>Actinomycetota</taxon>
        <taxon>Actinomycetes</taxon>
        <taxon>Kitasatosporales</taxon>
        <taxon>Streptomycetaceae</taxon>
        <taxon>Streptomyces</taxon>
    </lineage>
</organism>
<name>A0ABN1ZK16_9ACTN</name>
<sequence length="58" mass="6420">MVCRACGNGETPRYGLDRFGRQVCRFCFKSDCNEDPVADLLSHLSGLGLEDRAPDGDR</sequence>
<evidence type="ECO:0000313" key="1">
    <source>
        <dbReference type="EMBL" id="GAA1500296.1"/>
    </source>
</evidence>
<evidence type="ECO:0000313" key="2">
    <source>
        <dbReference type="Proteomes" id="UP001501391"/>
    </source>
</evidence>
<gene>
    <name evidence="1" type="ORF">GCM10009787_77810</name>
</gene>
<dbReference type="Proteomes" id="UP001501391">
    <property type="component" value="Unassembled WGS sequence"/>
</dbReference>
<comment type="caution">
    <text evidence="1">The sequence shown here is derived from an EMBL/GenBank/DDBJ whole genome shotgun (WGS) entry which is preliminary data.</text>
</comment>
<reference evidence="1 2" key="1">
    <citation type="journal article" date="2019" name="Int. J. Syst. Evol. Microbiol.">
        <title>The Global Catalogue of Microorganisms (GCM) 10K type strain sequencing project: providing services to taxonomists for standard genome sequencing and annotation.</title>
        <authorList>
            <consortium name="The Broad Institute Genomics Platform"/>
            <consortium name="The Broad Institute Genome Sequencing Center for Infectious Disease"/>
            <person name="Wu L."/>
            <person name="Ma J."/>
        </authorList>
    </citation>
    <scope>NUCLEOTIDE SEQUENCE [LARGE SCALE GENOMIC DNA]</scope>
    <source>
        <strain evidence="1 2">JCM 14924</strain>
    </source>
</reference>